<evidence type="ECO:0000313" key="8">
    <source>
        <dbReference type="Proteomes" id="UP001152320"/>
    </source>
</evidence>
<dbReference type="Pfam" id="PF00001">
    <property type="entry name" value="7tm_1"/>
    <property type="match status" value="1"/>
</dbReference>
<feature type="transmembrane region" description="Helical" evidence="5">
    <location>
        <begin position="258"/>
        <end position="282"/>
    </location>
</feature>
<feature type="transmembrane region" description="Helical" evidence="5">
    <location>
        <begin position="220"/>
        <end position="238"/>
    </location>
</feature>
<keyword evidence="2 5" id="KW-0812">Transmembrane</keyword>
<dbReference type="GO" id="GO:0004930">
    <property type="term" value="F:G protein-coupled receptor activity"/>
    <property type="evidence" value="ECO:0007669"/>
    <property type="project" value="InterPro"/>
</dbReference>
<dbReference type="PRINTS" id="PR00237">
    <property type="entry name" value="GPCRRHODOPSN"/>
</dbReference>
<gene>
    <name evidence="7" type="ORF">HOLleu_40825</name>
</gene>
<dbReference type="PANTHER" id="PTHR45698:SF1">
    <property type="entry name" value="TRACE AMINE-ASSOCIATED RECEPTOR 13C-LIKE"/>
    <property type="match status" value="1"/>
</dbReference>
<comment type="caution">
    <text evidence="7">The sequence shown here is derived from an EMBL/GenBank/DDBJ whole genome shotgun (WGS) entry which is preliminary data.</text>
</comment>
<reference evidence="7" key="1">
    <citation type="submission" date="2021-10" db="EMBL/GenBank/DDBJ databases">
        <title>Tropical sea cucumber genome reveals ecological adaptation and Cuvierian tubules defense mechanism.</title>
        <authorList>
            <person name="Chen T."/>
        </authorList>
    </citation>
    <scope>NUCLEOTIDE SEQUENCE</scope>
    <source>
        <strain evidence="7">Nanhai2018</strain>
        <tissue evidence="7">Muscle</tissue>
    </source>
</reference>
<proteinExistence type="predicted"/>
<sequence length="342" mass="38904">MRVVETFCHFTGQTEPTFRRQNEGTMEDSNSTVLPNWELDNFEWGDPTFYFQFAINTVGVVGNILVVIAYFMGDMFTVSVNYFVLSLACANLLAAILLLPIPGFMQVPLSPPGRLYCVFLQGDMSTLLWVCITASIFLTMTISIESFTAVRKPTLYKKIFCFKRYRRLITLIVWCAAFLTNTRHYFTKRVDENGMCYDVLGLQSEHTCGIAVSLPIGLTYILPSIVMITSYAFTASRLRENMEKNRRNSALTHARHRIIGVVLIDAIALIICLAPSQVVFLLRCLNKTKNREYFQILASFETILLSLYVCANPVIYTITNPQFRLTLKTMRERATGCCRLKG</sequence>
<feature type="transmembrane region" description="Helical" evidence="5">
    <location>
        <begin position="49"/>
        <end position="71"/>
    </location>
</feature>
<dbReference type="Gene3D" id="1.20.1070.10">
    <property type="entry name" value="Rhodopsin 7-helix transmembrane proteins"/>
    <property type="match status" value="1"/>
</dbReference>
<protein>
    <submittedName>
        <fullName evidence="7">G-protein coupled receptor No9</fullName>
    </submittedName>
</protein>
<dbReference type="Proteomes" id="UP001152320">
    <property type="component" value="Chromosome 22"/>
</dbReference>
<evidence type="ECO:0000256" key="1">
    <source>
        <dbReference type="ARBA" id="ARBA00004370"/>
    </source>
</evidence>
<evidence type="ECO:0000256" key="4">
    <source>
        <dbReference type="ARBA" id="ARBA00023136"/>
    </source>
</evidence>
<keyword evidence="4 5" id="KW-0472">Membrane</keyword>
<feature type="transmembrane region" description="Helical" evidence="5">
    <location>
        <begin position="127"/>
        <end position="147"/>
    </location>
</feature>
<feature type="transmembrane region" description="Helical" evidence="5">
    <location>
        <begin position="83"/>
        <end position="107"/>
    </location>
</feature>
<dbReference type="AlphaFoldDB" id="A0A9Q1BD39"/>
<evidence type="ECO:0000313" key="7">
    <source>
        <dbReference type="EMBL" id="KAJ8021063.1"/>
    </source>
</evidence>
<dbReference type="EMBL" id="JAIZAY010000022">
    <property type="protein sequence ID" value="KAJ8021063.1"/>
    <property type="molecule type" value="Genomic_DNA"/>
</dbReference>
<evidence type="ECO:0000256" key="3">
    <source>
        <dbReference type="ARBA" id="ARBA00022989"/>
    </source>
</evidence>
<organism evidence="7 8">
    <name type="scientific">Holothuria leucospilota</name>
    <name type="common">Black long sea cucumber</name>
    <name type="synonym">Mertensiothuria leucospilota</name>
    <dbReference type="NCBI Taxonomy" id="206669"/>
    <lineage>
        <taxon>Eukaryota</taxon>
        <taxon>Metazoa</taxon>
        <taxon>Echinodermata</taxon>
        <taxon>Eleutherozoa</taxon>
        <taxon>Echinozoa</taxon>
        <taxon>Holothuroidea</taxon>
        <taxon>Aspidochirotacea</taxon>
        <taxon>Aspidochirotida</taxon>
        <taxon>Holothuriidae</taxon>
        <taxon>Holothuria</taxon>
    </lineage>
</organism>
<keyword evidence="7" id="KW-0675">Receptor</keyword>
<dbReference type="InterPro" id="IPR017452">
    <property type="entry name" value="GPCR_Rhodpsn_7TM"/>
</dbReference>
<evidence type="ECO:0000256" key="2">
    <source>
        <dbReference type="ARBA" id="ARBA00022692"/>
    </source>
</evidence>
<keyword evidence="8" id="KW-1185">Reference proteome</keyword>
<dbReference type="InterPro" id="IPR000276">
    <property type="entry name" value="GPCR_Rhodpsn"/>
</dbReference>
<name>A0A9Q1BD39_HOLLE</name>
<dbReference type="SUPFAM" id="SSF81321">
    <property type="entry name" value="Family A G protein-coupled receptor-like"/>
    <property type="match status" value="1"/>
</dbReference>
<comment type="subcellular location">
    <subcellularLocation>
        <location evidence="1">Membrane</location>
    </subcellularLocation>
</comment>
<dbReference type="GO" id="GO:0016020">
    <property type="term" value="C:membrane"/>
    <property type="evidence" value="ECO:0007669"/>
    <property type="project" value="UniProtKB-SubCell"/>
</dbReference>
<feature type="transmembrane region" description="Helical" evidence="5">
    <location>
        <begin position="294"/>
        <end position="318"/>
    </location>
</feature>
<feature type="transmembrane region" description="Helical" evidence="5">
    <location>
        <begin position="168"/>
        <end position="186"/>
    </location>
</feature>
<accession>A0A9Q1BD39</accession>
<evidence type="ECO:0000259" key="6">
    <source>
        <dbReference type="PROSITE" id="PS50262"/>
    </source>
</evidence>
<dbReference type="PANTHER" id="PTHR45698">
    <property type="entry name" value="TRACE AMINE-ASSOCIATED RECEPTOR 19N-RELATED"/>
    <property type="match status" value="1"/>
</dbReference>
<dbReference type="PROSITE" id="PS50262">
    <property type="entry name" value="G_PROTEIN_RECEP_F1_2"/>
    <property type="match status" value="1"/>
</dbReference>
<keyword evidence="3 5" id="KW-1133">Transmembrane helix</keyword>
<feature type="domain" description="G-protein coupled receptors family 1 profile" evidence="6">
    <location>
        <begin position="62"/>
        <end position="316"/>
    </location>
</feature>
<evidence type="ECO:0000256" key="5">
    <source>
        <dbReference type="SAM" id="Phobius"/>
    </source>
</evidence>
<dbReference type="CDD" id="cd00637">
    <property type="entry name" value="7tm_classA_rhodopsin-like"/>
    <property type="match status" value="1"/>
</dbReference>